<gene>
    <name evidence="6" type="ORF">BDW02DRAFT_8159</name>
</gene>
<dbReference type="InterPro" id="IPR017853">
    <property type="entry name" value="GH"/>
</dbReference>
<evidence type="ECO:0000313" key="7">
    <source>
        <dbReference type="Proteomes" id="UP000800040"/>
    </source>
</evidence>
<evidence type="ECO:0000256" key="4">
    <source>
        <dbReference type="SAM" id="MobiDB-lite"/>
    </source>
</evidence>
<keyword evidence="5" id="KW-0732">Signal</keyword>
<dbReference type="PANTHER" id="PTHR16631">
    <property type="entry name" value="GLUCAN 1,3-BETA-GLUCOSIDASE"/>
    <property type="match status" value="1"/>
</dbReference>
<dbReference type="Gene3D" id="3.20.20.80">
    <property type="entry name" value="Glycosidases"/>
    <property type="match status" value="1"/>
</dbReference>
<reference evidence="6" key="1">
    <citation type="submission" date="2020-01" db="EMBL/GenBank/DDBJ databases">
        <authorList>
            <consortium name="DOE Joint Genome Institute"/>
            <person name="Haridas S."/>
            <person name="Albert R."/>
            <person name="Binder M."/>
            <person name="Bloem J."/>
            <person name="Labutti K."/>
            <person name="Salamov A."/>
            <person name="Andreopoulos B."/>
            <person name="Baker S.E."/>
            <person name="Barry K."/>
            <person name="Bills G."/>
            <person name="Bluhm B.H."/>
            <person name="Cannon C."/>
            <person name="Castanera R."/>
            <person name="Culley D.E."/>
            <person name="Daum C."/>
            <person name="Ezra D."/>
            <person name="Gonzalez J.B."/>
            <person name="Henrissat B."/>
            <person name="Kuo A."/>
            <person name="Liang C."/>
            <person name="Lipzen A."/>
            <person name="Lutzoni F."/>
            <person name="Magnuson J."/>
            <person name="Mondo S."/>
            <person name="Nolan M."/>
            <person name="Ohm R."/>
            <person name="Pangilinan J."/>
            <person name="Park H.-J."/>
            <person name="Ramirez L."/>
            <person name="Alfaro M."/>
            <person name="Sun H."/>
            <person name="Tritt A."/>
            <person name="Yoshinaga Y."/>
            <person name="Zwiers L.-H."/>
            <person name="Turgeon B.G."/>
            <person name="Goodwin S.B."/>
            <person name="Spatafora J.W."/>
            <person name="Crous P.W."/>
            <person name="Grigoriev I.V."/>
        </authorList>
    </citation>
    <scope>NUCLEOTIDE SEQUENCE</scope>
    <source>
        <strain evidence="6">P77</strain>
    </source>
</reference>
<keyword evidence="7" id="KW-1185">Reference proteome</keyword>
<dbReference type="OrthoDB" id="941679at2759"/>
<feature type="chain" id="PRO_5025342306" evidence="5">
    <location>
        <begin position="23"/>
        <end position="423"/>
    </location>
</feature>
<feature type="region of interest" description="Disordered" evidence="4">
    <location>
        <begin position="81"/>
        <end position="166"/>
    </location>
</feature>
<dbReference type="GO" id="GO:0071555">
    <property type="term" value="P:cell wall organization"/>
    <property type="evidence" value="ECO:0007669"/>
    <property type="project" value="TreeGrafter"/>
</dbReference>
<name>A0A6A5L0G8_9PLEO</name>
<comment type="subcellular location">
    <subcellularLocation>
        <location evidence="1">Cell envelope</location>
    </subcellularLocation>
</comment>
<evidence type="ECO:0000256" key="1">
    <source>
        <dbReference type="ARBA" id="ARBA00004196"/>
    </source>
</evidence>
<accession>A0A6A5L0G8</accession>
<feature type="signal peptide" evidence="5">
    <location>
        <begin position="1"/>
        <end position="22"/>
    </location>
</feature>
<organism evidence="6 7">
    <name type="scientific">Decorospora gaudefroyi</name>
    <dbReference type="NCBI Taxonomy" id="184978"/>
    <lineage>
        <taxon>Eukaryota</taxon>
        <taxon>Fungi</taxon>
        <taxon>Dikarya</taxon>
        <taxon>Ascomycota</taxon>
        <taxon>Pezizomycotina</taxon>
        <taxon>Dothideomycetes</taxon>
        <taxon>Pleosporomycetidae</taxon>
        <taxon>Pleosporales</taxon>
        <taxon>Pleosporineae</taxon>
        <taxon>Pleosporaceae</taxon>
        <taxon>Decorospora</taxon>
    </lineage>
</organism>
<dbReference type="AlphaFoldDB" id="A0A6A5L0G8"/>
<dbReference type="GO" id="GO:0009986">
    <property type="term" value="C:cell surface"/>
    <property type="evidence" value="ECO:0007669"/>
    <property type="project" value="TreeGrafter"/>
</dbReference>
<evidence type="ECO:0000256" key="2">
    <source>
        <dbReference type="ARBA" id="ARBA00008773"/>
    </source>
</evidence>
<dbReference type="GO" id="GO:0042973">
    <property type="term" value="F:glucan endo-1,3-beta-D-glucosidase activity"/>
    <property type="evidence" value="ECO:0007669"/>
    <property type="project" value="TreeGrafter"/>
</dbReference>
<dbReference type="EMBL" id="ML975244">
    <property type="protein sequence ID" value="KAF1839733.1"/>
    <property type="molecule type" value="Genomic_DNA"/>
</dbReference>
<evidence type="ECO:0000313" key="6">
    <source>
        <dbReference type="EMBL" id="KAF1839733.1"/>
    </source>
</evidence>
<protein>
    <submittedName>
        <fullName evidence="6">Glycoside hydrolase</fullName>
    </submittedName>
</protein>
<comment type="similarity">
    <text evidence="2">Belongs to the glycosyl hydrolase 17 family.</text>
</comment>
<dbReference type="SUPFAM" id="SSF51445">
    <property type="entry name" value="(Trans)glycosidases"/>
    <property type="match status" value="1"/>
</dbReference>
<dbReference type="Proteomes" id="UP000800040">
    <property type="component" value="Unassembled WGS sequence"/>
</dbReference>
<proteinExistence type="inferred from homology"/>
<evidence type="ECO:0000256" key="5">
    <source>
        <dbReference type="SAM" id="SignalP"/>
    </source>
</evidence>
<feature type="compositionally biased region" description="Low complexity" evidence="4">
    <location>
        <begin position="83"/>
        <end position="117"/>
    </location>
</feature>
<sequence>MKSMILASALAATSLLAGSASGRPFNHKRKLVTEVVYVTETVAEVIVCVDETGSAYATLTSERPSDVTVSVSAPLTTTAPVLSTSEASIPSSSATPAPAPEPTSSEEPSSSEEASSALFTSPPETTSVAIKDAIPTSTPSPTSDEPSYVTASPIPDSEDSLPLGITYDAFTGSGTNTQCKSEEQIASDFDMMRDYAIVRIYGSSCDQIALAIQNAVKNGQRIMGGAYLSNSGAGEDVSAVIRAYNSAINQYNNGNWDIIALFSIENEQVNSKTMTASEVVDAIGPARDLLRSFGYTGPVGAVETAPAVIDNPSICEASDVVMVNIHAFFDENTSAPDAGTFVRGQVDQVAAACNKRVVVTESGWPYAGDANGAAVPSRANQEAALDSIRASFSNDLFLFHAFDATWQSDTASTFNAERFWGVL</sequence>
<dbReference type="InterPro" id="IPR050732">
    <property type="entry name" value="Beta-glucan_modifiers"/>
</dbReference>
<dbReference type="PANTHER" id="PTHR16631:SF14">
    <property type="entry name" value="FAMILY 17 GLUCOSIDASE SCW10-RELATED"/>
    <property type="match status" value="1"/>
</dbReference>
<evidence type="ECO:0000256" key="3">
    <source>
        <dbReference type="ARBA" id="ARBA00022801"/>
    </source>
</evidence>
<feature type="compositionally biased region" description="Polar residues" evidence="4">
    <location>
        <begin position="118"/>
        <end position="128"/>
    </location>
</feature>
<dbReference type="GO" id="GO:0005576">
    <property type="term" value="C:extracellular region"/>
    <property type="evidence" value="ECO:0007669"/>
    <property type="project" value="TreeGrafter"/>
</dbReference>
<keyword evidence="3 6" id="KW-0378">Hydrolase</keyword>
<dbReference type="GO" id="GO:0009277">
    <property type="term" value="C:fungal-type cell wall"/>
    <property type="evidence" value="ECO:0007669"/>
    <property type="project" value="TreeGrafter"/>
</dbReference>